<dbReference type="RefSeq" id="WP_066228396.1">
    <property type="nucleotide sequence ID" value="NZ_JARTFQ010000001.1"/>
</dbReference>
<evidence type="ECO:0000313" key="3">
    <source>
        <dbReference type="Proteomes" id="UP001342826"/>
    </source>
</evidence>
<reference evidence="2 3" key="1">
    <citation type="submission" date="2023-03" db="EMBL/GenBank/DDBJ databases">
        <title>Bacillus Genome Sequencing.</title>
        <authorList>
            <person name="Dunlap C."/>
        </authorList>
    </citation>
    <scope>NUCLEOTIDE SEQUENCE [LARGE SCALE GENOMIC DNA]</scope>
    <source>
        <strain evidence="2 3">NRS-1717</strain>
    </source>
</reference>
<sequence>MLSRTDQLEEHLIAIRRHLHQYPELSNEEYETTKFIRKCLEENNISILETKLKTGVIAEIKGKKEGPVIAIRADIDALPIEEKTGLSYTSKISGKMHACGHDFHTAAAIGAAYLLKENEENLNGTIKFIFQPAEELGGGAEKVIKDGHIRNVEAIIGIHNKPDLQVGTIGLKAGALMAAVDRFQVVFYGKGSHAAMPHNGSDPITASAYLITALQTIVSRNVSPLHSAVVSVTKITGGSTWNVIPGDVTIEGTIRTFDHHIRQEVEARFRKIIEHTASGFSQEFSIRWFPGPPPLQNNPAVTEILHQSANSQSLHIIDPVPSMAGEDFSYYLQHIPGAFVFFGTNGNEDWHHPAFTIDEKSLMKAAQFLYKGALSVLNHYVDDYYKLKNKQPYSVE</sequence>
<comment type="caution">
    <text evidence="2">The sequence shown here is derived from an EMBL/GenBank/DDBJ whole genome shotgun (WGS) entry which is preliminary data.</text>
</comment>
<protein>
    <submittedName>
        <fullName evidence="2">Amidohydrolase</fullName>
    </submittedName>
</protein>
<evidence type="ECO:0000259" key="1">
    <source>
        <dbReference type="Pfam" id="PF07687"/>
    </source>
</evidence>
<dbReference type="InterPro" id="IPR017439">
    <property type="entry name" value="Amidohydrolase"/>
</dbReference>
<evidence type="ECO:0000313" key="2">
    <source>
        <dbReference type="EMBL" id="MED4403451.1"/>
    </source>
</evidence>
<dbReference type="SUPFAM" id="SSF55031">
    <property type="entry name" value="Bacterial exopeptidase dimerisation domain"/>
    <property type="match status" value="1"/>
</dbReference>
<proteinExistence type="predicted"/>
<accession>A0ABU6P5K8</accession>
<dbReference type="Pfam" id="PF01546">
    <property type="entry name" value="Peptidase_M20"/>
    <property type="match status" value="1"/>
</dbReference>
<dbReference type="Pfam" id="PF07687">
    <property type="entry name" value="M20_dimer"/>
    <property type="match status" value="1"/>
</dbReference>
<dbReference type="PANTHER" id="PTHR11014">
    <property type="entry name" value="PEPTIDASE M20 FAMILY MEMBER"/>
    <property type="match status" value="1"/>
</dbReference>
<dbReference type="PIRSF" id="PIRSF005962">
    <property type="entry name" value="Pept_M20D_amidohydro"/>
    <property type="match status" value="1"/>
</dbReference>
<dbReference type="GeneID" id="301140788"/>
<dbReference type="NCBIfam" id="TIGR01891">
    <property type="entry name" value="amidohydrolases"/>
    <property type="match status" value="1"/>
</dbReference>
<dbReference type="InterPro" id="IPR002933">
    <property type="entry name" value="Peptidase_M20"/>
</dbReference>
<name>A0ABU6P5K8_9BACI</name>
<feature type="domain" description="Peptidase M20 dimerisation" evidence="1">
    <location>
        <begin position="183"/>
        <end position="277"/>
    </location>
</feature>
<dbReference type="Gene3D" id="3.30.70.360">
    <property type="match status" value="1"/>
</dbReference>
<dbReference type="InterPro" id="IPR036264">
    <property type="entry name" value="Bact_exopeptidase_dim_dom"/>
</dbReference>
<gene>
    <name evidence="2" type="ORF">P9271_19260</name>
</gene>
<dbReference type="SUPFAM" id="SSF53187">
    <property type="entry name" value="Zn-dependent exopeptidases"/>
    <property type="match status" value="1"/>
</dbReference>
<dbReference type="InterPro" id="IPR011650">
    <property type="entry name" value="Peptidase_M20_dimer"/>
</dbReference>
<organism evidence="2 3">
    <name type="scientific">Metabacillus fastidiosus</name>
    <dbReference type="NCBI Taxonomy" id="1458"/>
    <lineage>
        <taxon>Bacteria</taxon>
        <taxon>Bacillati</taxon>
        <taxon>Bacillota</taxon>
        <taxon>Bacilli</taxon>
        <taxon>Bacillales</taxon>
        <taxon>Bacillaceae</taxon>
        <taxon>Metabacillus</taxon>
    </lineage>
</organism>
<keyword evidence="3" id="KW-1185">Reference proteome</keyword>
<dbReference type="Gene3D" id="3.40.630.10">
    <property type="entry name" value="Zn peptidases"/>
    <property type="match status" value="1"/>
</dbReference>
<dbReference type="PANTHER" id="PTHR11014:SF63">
    <property type="entry name" value="METALLOPEPTIDASE, PUTATIVE (AFU_ORTHOLOGUE AFUA_6G09600)-RELATED"/>
    <property type="match status" value="1"/>
</dbReference>
<dbReference type="Proteomes" id="UP001342826">
    <property type="component" value="Unassembled WGS sequence"/>
</dbReference>
<dbReference type="EMBL" id="JARTFS010000016">
    <property type="protein sequence ID" value="MED4403451.1"/>
    <property type="molecule type" value="Genomic_DNA"/>
</dbReference>